<organism evidence="4 5">
    <name type="scientific">Pholiota conissans</name>
    <dbReference type="NCBI Taxonomy" id="109636"/>
    <lineage>
        <taxon>Eukaryota</taxon>
        <taxon>Fungi</taxon>
        <taxon>Dikarya</taxon>
        <taxon>Basidiomycota</taxon>
        <taxon>Agaricomycotina</taxon>
        <taxon>Agaricomycetes</taxon>
        <taxon>Agaricomycetidae</taxon>
        <taxon>Agaricales</taxon>
        <taxon>Agaricineae</taxon>
        <taxon>Strophariaceae</taxon>
        <taxon>Pholiota</taxon>
    </lineage>
</organism>
<gene>
    <name evidence="4" type="ORF">BDN70DRAFT_850450</name>
</gene>
<dbReference type="InterPro" id="IPR011990">
    <property type="entry name" value="TPR-like_helical_dom_sf"/>
</dbReference>
<feature type="region of interest" description="Disordered" evidence="1">
    <location>
        <begin position="180"/>
        <end position="210"/>
    </location>
</feature>
<dbReference type="OrthoDB" id="69928at2759"/>
<dbReference type="Pfam" id="PF10374">
    <property type="entry name" value="EST1"/>
    <property type="match status" value="1"/>
</dbReference>
<dbReference type="PANTHER" id="PTHR15696">
    <property type="entry name" value="SMG-7 SUPPRESSOR WITH MORPHOLOGICAL EFFECT ON GENITALIA PROTEIN 7"/>
    <property type="match status" value="1"/>
</dbReference>
<feature type="compositionally biased region" description="Polar residues" evidence="1">
    <location>
        <begin position="953"/>
        <end position="962"/>
    </location>
</feature>
<dbReference type="InterPro" id="IPR019458">
    <property type="entry name" value="Est1-like_N"/>
</dbReference>
<reference evidence="4" key="1">
    <citation type="submission" date="2020-11" db="EMBL/GenBank/DDBJ databases">
        <authorList>
            <consortium name="DOE Joint Genome Institute"/>
            <person name="Ahrendt S."/>
            <person name="Riley R."/>
            <person name="Andreopoulos W."/>
            <person name="Labutti K."/>
            <person name="Pangilinan J."/>
            <person name="Ruiz-Duenas F.J."/>
            <person name="Barrasa J.M."/>
            <person name="Sanchez-Garcia M."/>
            <person name="Camarero S."/>
            <person name="Miyauchi S."/>
            <person name="Serrano A."/>
            <person name="Linde D."/>
            <person name="Babiker R."/>
            <person name="Drula E."/>
            <person name="Ayuso-Fernandez I."/>
            <person name="Pacheco R."/>
            <person name="Padilla G."/>
            <person name="Ferreira P."/>
            <person name="Barriuso J."/>
            <person name="Kellner H."/>
            <person name="Castanera R."/>
            <person name="Alfaro M."/>
            <person name="Ramirez L."/>
            <person name="Pisabarro A.G."/>
            <person name="Kuo A."/>
            <person name="Tritt A."/>
            <person name="Lipzen A."/>
            <person name="He G."/>
            <person name="Yan M."/>
            <person name="Ng V."/>
            <person name="Cullen D."/>
            <person name="Martin F."/>
            <person name="Rosso M.-N."/>
            <person name="Henrissat B."/>
            <person name="Hibbett D."/>
            <person name="Martinez A.T."/>
            <person name="Grigoriev I.V."/>
        </authorList>
    </citation>
    <scope>NUCLEOTIDE SEQUENCE</scope>
    <source>
        <strain evidence="4">CIRM-BRFM 674</strain>
    </source>
</reference>
<keyword evidence="5" id="KW-1185">Reference proteome</keyword>
<protein>
    <recommendedName>
        <fullName evidence="6">Protein SMG7</fullName>
    </recommendedName>
</protein>
<dbReference type="PANTHER" id="PTHR15696:SF36">
    <property type="entry name" value="NONSENSE-MEDIATED MRNA DECAY FACTOR"/>
    <property type="match status" value="1"/>
</dbReference>
<dbReference type="InterPro" id="IPR045153">
    <property type="entry name" value="Est1/Ebs1-like"/>
</dbReference>
<sequence length="1064" mass="118560">MAEPPASVAREAKSIHQSLKELLKTKEPFDKEVDFQRKNLRRRYLNLLLVHPTAPESKDVENHLWMQTSYAFISSYKQRIAALDRTIQNTQRHPQAQQGQQGPSQPRNANHGVVEHRKLVQRFRQFLADEEKFWTQLVLRLRRLFNLTEAQPALVALGLMTEIDDIPASTEALETRDGVMHGASGRNHYQFPPEDPTASQASLPTTPEERESRLAILSKALICLGDIARYRELYNESNGRRPGQEEGATSSRRGRNRRGGGSEAPPRPRNYSKAQQCYEQARMLVPSEGNPSHQLAILSSYKKDSFGSLIHYYRALCVSQPYDTAAENMGTVLSKALETWRQRMKKERDKNTANEPPASLRAKIDAFQEKVVVLHALWRVGTEKGVEKMKAVAPKHNEKVAHEFYELVAERHLPIDMISNIIILSQGALWKHRMIRDTSASRNNHHVPPPPGTSILIEWGLLSHIMDLHLDLLEVGKDELKDPPTMDDIDDLAQRISATFRRTLPALRIASKWLRANYKYVLQDHEFAAFQTSESAKGVELQKKALDKISGYSVKTIQFWKTYAQFILALSQAFPAAKLPAFDRPLEEDIEMRGFLPLRKLMGEIKKGENGDKSLNGNQQREQVHPNVEQLMRIADLLDDAKTLTQMENSPLLLINNHVIFNPESVEDVRPPTHPELNQPKEDAIVTIGEQNLLDTIRDNSLDSHPRRDLDVDAMSEATNHTADEVLREAFDFLNASEGESEDEIVWNPSASPVVRSPISPPTPLTPVKAIASPKALSPRSPTYYPAKPTAAFNIPSAPLPTPVTTAQNLLQHILSPSGQTNRGLSSNTHNLSHADPLSQHGPIQRPSQSIWSASIDEQPLMYSGNGAGATTVHSTGHGGQVYPTSPRQYGPALLPSQDLSQPSIWASSYASQSQNSQQNYVGALPSAPFAQPPQMMMTSPGGVPNQRHQTHQRIPSSSLSGQTFLSQSHVQHDPFAYTSPTQLPIQRPQHNMAASTTGYMNMTASPLSLSALGSHVNAGAPNQYYTSPPATFHARQASMHDPRAAAQQNYLSPPMSQVWSNIG</sequence>
<evidence type="ECO:0000313" key="5">
    <source>
        <dbReference type="Proteomes" id="UP000807469"/>
    </source>
</evidence>
<feature type="region of interest" description="Disordered" evidence="1">
    <location>
        <begin position="817"/>
        <end position="847"/>
    </location>
</feature>
<feature type="region of interest" description="Disordered" evidence="1">
    <location>
        <begin position="237"/>
        <end position="273"/>
    </location>
</feature>
<evidence type="ECO:0000313" key="4">
    <source>
        <dbReference type="EMBL" id="KAF9484119.1"/>
    </source>
</evidence>
<feature type="domain" description="Telomerase activating protein Est1-like N-terminal" evidence="3">
    <location>
        <begin position="59"/>
        <end position="235"/>
    </location>
</feature>
<dbReference type="EMBL" id="MU155147">
    <property type="protein sequence ID" value="KAF9484119.1"/>
    <property type="molecule type" value="Genomic_DNA"/>
</dbReference>
<proteinExistence type="predicted"/>
<dbReference type="InterPro" id="IPR018834">
    <property type="entry name" value="DNA/RNA-bd_Est1-type"/>
</dbReference>
<evidence type="ECO:0000256" key="1">
    <source>
        <dbReference type="SAM" id="MobiDB-lite"/>
    </source>
</evidence>
<feature type="region of interest" description="Disordered" evidence="1">
    <location>
        <begin position="924"/>
        <end position="962"/>
    </location>
</feature>
<dbReference type="Gene3D" id="1.25.40.10">
    <property type="entry name" value="Tetratricopeptide repeat domain"/>
    <property type="match status" value="1"/>
</dbReference>
<evidence type="ECO:0000259" key="3">
    <source>
        <dbReference type="Pfam" id="PF10374"/>
    </source>
</evidence>
<name>A0A9P6D534_9AGAR</name>
<dbReference type="SUPFAM" id="SSF48452">
    <property type="entry name" value="TPR-like"/>
    <property type="match status" value="1"/>
</dbReference>
<feature type="compositionally biased region" description="Low complexity" evidence="1">
    <location>
        <begin position="91"/>
        <end position="107"/>
    </location>
</feature>
<feature type="domain" description="DNA/RNA-binding" evidence="2">
    <location>
        <begin position="274"/>
        <end position="600"/>
    </location>
</feature>
<dbReference type="Proteomes" id="UP000807469">
    <property type="component" value="Unassembled WGS sequence"/>
</dbReference>
<evidence type="ECO:0000259" key="2">
    <source>
        <dbReference type="Pfam" id="PF10373"/>
    </source>
</evidence>
<accession>A0A9P6D534</accession>
<feature type="region of interest" description="Disordered" evidence="1">
    <location>
        <begin position="89"/>
        <end position="110"/>
    </location>
</feature>
<dbReference type="AlphaFoldDB" id="A0A9P6D534"/>
<feature type="compositionally biased region" description="Polar residues" evidence="1">
    <location>
        <begin position="817"/>
        <end position="832"/>
    </location>
</feature>
<comment type="caution">
    <text evidence="4">The sequence shown here is derived from an EMBL/GenBank/DDBJ whole genome shotgun (WGS) entry which is preliminary data.</text>
</comment>
<dbReference type="Pfam" id="PF10373">
    <property type="entry name" value="EST1_DNA_bind"/>
    <property type="match status" value="1"/>
</dbReference>
<evidence type="ECO:0008006" key="6">
    <source>
        <dbReference type="Google" id="ProtNLM"/>
    </source>
</evidence>